<dbReference type="PANTHER" id="PTHR12907">
    <property type="entry name" value="EGL NINE HOMOLOG-RELATED"/>
    <property type="match status" value="1"/>
</dbReference>
<keyword evidence="4" id="KW-0223">Dioxygenase</keyword>
<dbReference type="RefSeq" id="WP_207365532.1">
    <property type="nucleotide sequence ID" value="NZ_JAFMYV010000007.1"/>
</dbReference>
<dbReference type="InterPro" id="IPR044862">
    <property type="entry name" value="Pro_4_hyd_alph_FE2OG_OXY"/>
</dbReference>
<evidence type="ECO:0000256" key="5">
    <source>
        <dbReference type="ARBA" id="ARBA00023002"/>
    </source>
</evidence>
<keyword evidence="9" id="KW-1185">Reference proteome</keyword>
<keyword evidence="3" id="KW-0847">Vitamin C</keyword>
<dbReference type="Proteomes" id="UP000664034">
    <property type="component" value="Unassembled WGS sequence"/>
</dbReference>
<dbReference type="GO" id="GO:0031543">
    <property type="term" value="F:peptidyl-proline dioxygenase activity"/>
    <property type="evidence" value="ECO:0007669"/>
    <property type="project" value="TreeGrafter"/>
</dbReference>
<dbReference type="GO" id="GO:0031418">
    <property type="term" value="F:L-ascorbic acid binding"/>
    <property type="evidence" value="ECO:0007669"/>
    <property type="project" value="UniProtKB-KW"/>
</dbReference>
<dbReference type="SMART" id="SM00702">
    <property type="entry name" value="P4Hc"/>
    <property type="match status" value="1"/>
</dbReference>
<reference evidence="8" key="1">
    <citation type="submission" date="2021-03" db="EMBL/GenBank/DDBJ databases">
        <title>Fibrella sp. HMF5335 genome sequencing and assembly.</title>
        <authorList>
            <person name="Kang H."/>
            <person name="Kim H."/>
            <person name="Bae S."/>
            <person name="Joh K."/>
        </authorList>
    </citation>
    <scope>NUCLEOTIDE SEQUENCE</scope>
    <source>
        <strain evidence="8">HMF5335</strain>
    </source>
</reference>
<evidence type="ECO:0000259" key="7">
    <source>
        <dbReference type="PROSITE" id="PS51471"/>
    </source>
</evidence>
<comment type="caution">
    <text evidence="8">The sequence shown here is derived from an EMBL/GenBank/DDBJ whole genome shotgun (WGS) entry which is preliminary data.</text>
</comment>
<dbReference type="InterPro" id="IPR006620">
    <property type="entry name" value="Pro_4_hyd_alph"/>
</dbReference>
<evidence type="ECO:0000256" key="1">
    <source>
        <dbReference type="ARBA" id="ARBA00001961"/>
    </source>
</evidence>
<evidence type="ECO:0000313" key="9">
    <source>
        <dbReference type="Proteomes" id="UP000664034"/>
    </source>
</evidence>
<dbReference type="InterPro" id="IPR005123">
    <property type="entry name" value="Oxoglu/Fe-dep_dioxygenase_dom"/>
</dbReference>
<comment type="cofactor">
    <cofactor evidence="1">
        <name>L-ascorbate</name>
        <dbReference type="ChEBI" id="CHEBI:38290"/>
    </cofactor>
</comment>
<evidence type="ECO:0000256" key="6">
    <source>
        <dbReference type="ARBA" id="ARBA00023004"/>
    </source>
</evidence>
<accession>A0A939K2A0</accession>
<keyword evidence="5" id="KW-0560">Oxidoreductase</keyword>
<proteinExistence type="predicted"/>
<feature type="domain" description="Fe2OG dioxygenase" evidence="7">
    <location>
        <begin position="100"/>
        <end position="204"/>
    </location>
</feature>
<dbReference type="Gene3D" id="2.60.120.620">
    <property type="entry name" value="q2cbj1_9rhob like domain"/>
    <property type="match status" value="1"/>
</dbReference>
<gene>
    <name evidence="8" type="ORF">J2I47_15710</name>
</gene>
<evidence type="ECO:0000256" key="3">
    <source>
        <dbReference type="ARBA" id="ARBA00022896"/>
    </source>
</evidence>
<dbReference type="PANTHER" id="PTHR12907:SF26">
    <property type="entry name" value="HIF PROLYL HYDROXYLASE, ISOFORM C"/>
    <property type="match status" value="1"/>
</dbReference>
<dbReference type="AlphaFoldDB" id="A0A939K2A0"/>
<dbReference type="InterPro" id="IPR051559">
    <property type="entry name" value="HIF_prolyl_hydroxylases"/>
</dbReference>
<dbReference type="GO" id="GO:0071456">
    <property type="term" value="P:cellular response to hypoxia"/>
    <property type="evidence" value="ECO:0007669"/>
    <property type="project" value="TreeGrafter"/>
</dbReference>
<evidence type="ECO:0000256" key="4">
    <source>
        <dbReference type="ARBA" id="ARBA00022964"/>
    </source>
</evidence>
<dbReference type="Pfam" id="PF13640">
    <property type="entry name" value="2OG-FeII_Oxy_3"/>
    <property type="match status" value="1"/>
</dbReference>
<keyword evidence="6" id="KW-0408">Iron</keyword>
<name>A0A939K2A0_9BACT</name>
<protein>
    <submittedName>
        <fullName evidence="8">2OG-Fe(II) oxygenase</fullName>
    </submittedName>
</protein>
<keyword evidence="2" id="KW-0479">Metal-binding</keyword>
<evidence type="ECO:0000256" key="2">
    <source>
        <dbReference type="ARBA" id="ARBA00022723"/>
    </source>
</evidence>
<dbReference type="EMBL" id="JAFMYV010000007">
    <property type="protein sequence ID" value="MBO0938002.1"/>
    <property type="molecule type" value="Genomic_DNA"/>
</dbReference>
<sequence length="205" mass="23140">MTPTLETQFERLIDGILGNNVGLIDGFLSDEETAQLAQRLHLRRAAGQFREAGIGNGQAVVEKTIRGDEILWLDAQTATSEETAFLDRVQQLIEYLNRTCYLGLRDYELHYALYPTGTFYKRHLDRFRADSKRKLSLICYLNPNWQPADGGQLALYLPQPDGSEQTVQVDPLGGRLVCFDSGLLEHEVLPATRDRLSLTGWLRTG</sequence>
<dbReference type="PROSITE" id="PS51471">
    <property type="entry name" value="FE2OG_OXY"/>
    <property type="match status" value="1"/>
</dbReference>
<dbReference type="GO" id="GO:0008198">
    <property type="term" value="F:ferrous iron binding"/>
    <property type="evidence" value="ECO:0007669"/>
    <property type="project" value="TreeGrafter"/>
</dbReference>
<evidence type="ECO:0000313" key="8">
    <source>
        <dbReference type="EMBL" id="MBO0938002.1"/>
    </source>
</evidence>
<organism evidence="8 9">
    <name type="scientific">Fibrella rubiginis</name>
    <dbReference type="NCBI Taxonomy" id="2817060"/>
    <lineage>
        <taxon>Bacteria</taxon>
        <taxon>Pseudomonadati</taxon>
        <taxon>Bacteroidota</taxon>
        <taxon>Cytophagia</taxon>
        <taxon>Cytophagales</taxon>
        <taxon>Spirosomataceae</taxon>
        <taxon>Fibrella</taxon>
    </lineage>
</organism>